<gene>
    <name evidence="11" type="primary">malQ</name>
    <name evidence="11" type="ORF">RZO55_12455</name>
</gene>
<reference evidence="11 12" key="1">
    <citation type="submission" date="2023-10" db="EMBL/GenBank/DDBJ databases">
        <title>A novel Glycoside Hydrolase 43-Like Enzyme from Clostrdium boliviensis is an Endo-xylanase, and a Candidate for Xylooligosaccharides Production from Different Xylan Substrates.</title>
        <authorList>
            <person name="Alvarez M.T."/>
            <person name="Rocabado-Villegas L.R."/>
            <person name="Salas-Veizaga D.M."/>
            <person name="Linares-Pasten J.A."/>
            <person name="Gudmundsdottir E.E."/>
            <person name="Hreggvidsson G.O."/>
            <person name="Adlercreutz P."/>
            <person name="Nordberg Karlsson E."/>
        </authorList>
    </citation>
    <scope>NUCLEOTIDE SEQUENCE [LARGE SCALE GENOMIC DNA]</scope>
    <source>
        <strain evidence="11 12">E-1</strain>
    </source>
</reference>
<sequence>MREAGMLLPLSSLPSNHGIGDMGRYSYELIDLLEKSGFHIWQILPLNPLGYGNSPYQPYSSFAGDEIYISLEELFLEGLLKKEPPKFMEHSSCVDYEKVRAFKGLYLKKAFEHFIPTREYKDFAAQEWVYVYAVFLTLKKQNHLKCWNEWSMEQKEWIRDKKYDISAYNKEIKYEMFVQYQFYKQWMKLKNYANNHGIKIMGDIPFYVGIDSLDVWINQECFLLDSDGRPVFIAGVPPDYFSETGQRWGNPIYDWEYLKETNYGFWIDRIAYNSKLFDYIRIDHFRAFDTYWSIPSTCDTAVEGKWIEAPGYEVFDLIKEKFPRLEIIAEDLGDLRKEVHVLKNHYQLKGMKIIQFTFDPKENNNDFEDVRNMVIYTGSHDNQTIRGWYTSQEEETQAAIREKLEKLGYKDKTISKRFLKLTFDSIADIAIVPVQDVIDLGDEGRINTPGTLGSPNWEWKLKSFDEFKQEINSIRDLIRRSNRLAK</sequence>
<comment type="similarity">
    <text evidence="2 10">Belongs to the disproportionating enzyme family.</text>
</comment>
<dbReference type="PANTHER" id="PTHR32438:SF5">
    <property type="entry name" value="4-ALPHA-GLUCANOTRANSFERASE DPE1, CHLOROPLASTIC_AMYLOPLASTIC"/>
    <property type="match status" value="1"/>
</dbReference>
<evidence type="ECO:0000256" key="2">
    <source>
        <dbReference type="ARBA" id="ARBA00005684"/>
    </source>
</evidence>
<dbReference type="InterPro" id="IPR017853">
    <property type="entry name" value="GH"/>
</dbReference>
<proteinExistence type="inferred from homology"/>
<dbReference type="RefSeq" id="WP_318064621.1">
    <property type="nucleotide sequence ID" value="NZ_JAWONS010000206.1"/>
</dbReference>
<keyword evidence="7 10" id="KW-0119">Carbohydrate metabolism</keyword>
<dbReference type="GO" id="GO:0004134">
    <property type="term" value="F:4-alpha-glucanotransferase activity"/>
    <property type="evidence" value="ECO:0007669"/>
    <property type="project" value="UniProtKB-EC"/>
</dbReference>
<dbReference type="PANTHER" id="PTHR32438">
    <property type="entry name" value="4-ALPHA-GLUCANOTRANSFERASE DPE1, CHLOROPLASTIC/AMYLOPLASTIC"/>
    <property type="match status" value="1"/>
</dbReference>
<evidence type="ECO:0000256" key="1">
    <source>
        <dbReference type="ARBA" id="ARBA00000439"/>
    </source>
</evidence>
<evidence type="ECO:0000256" key="9">
    <source>
        <dbReference type="ARBA" id="ARBA00031501"/>
    </source>
</evidence>
<organism evidence="11 12">
    <name type="scientific">Clostridium boliviensis</name>
    <dbReference type="NCBI Taxonomy" id="318465"/>
    <lineage>
        <taxon>Bacteria</taxon>
        <taxon>Bacillati</taxon>
        <taxon>Bacillota</taxon>
        <taxon>Clostridia</taxon>
        <taxon>Eubacteriales</taxon>
        <taxon>Clostridiaceae</taxon>
        <taxon>Clostridium</taxon>
    </lineage>
</organism>
<dbReference type="NCBIfam" id="NF011079">
    <property type="entry name" value="PRK14508.1-2"/>
    <property type="match status" value="1"/>
</dbReference>
<comment type="catalytic activity">
    <reaction evidence="1 10">
        <text>Transfers a segment of a (1-&gt;4)-alpha-D-glucan to a new position in an acceptor, which may be glucose or a (1-&gt;4)-alpha-D-glucan.</text>
        <dbReference type="EC" id="2.4.1.25"/>
    </reaction>
</comment>
<accession>A0ABU4GL98</accession>
<evidence type="ECO:0000256" key="5">
    <source>
        <dbReference type="ARBA" id="ARBA00022676"/>
    </source>
</evidence>
<dbReference type="InterPro" id="IPR003385">
    <property type="entry name" value="Glyco_hydro_77"/>
</dbReference>
<evidence type="ECO:0000313" key="12">
    <source>
        <dbReference type="Proteomes" id="UP001276854"/>
    </source>
</evidence>
<evidence type="ECO:0000256" key="7">
    <source>
        <dbReference type="ARBA" id="ARBA00023277"/>
    </source>
</evidence>
<dbReference type="EMBL" id="JAWONS010000206">
    <property type="protein sequence ID" value="MDW2798385.1"/>
    <property type="molecule type" value="Genomic_DNA"/>
</dbReference>
<comment type="caution">
    <text evidence="11">The sequence shown here is derived from an EMBL/GenBank/DDBJ whole genome shotgun (WGS) entry which is preliminary data.</text>
</comment>
<dbReference type="EC" id="2.4.1.25" evidence="3 10"/>
<name>A0ABU4GL98_9CLOT</name>
<evidence type="ECO:0000256" key="6">
    <source>
        <dbReference type="ARBA" id="ARBA00022679"/>
    </source>
</evidence>
<protein>
    <recommendedName>
        <fullName evidence="4 10">4-alpha-glucanotransferase</fullName>
        <ecNumber evidence="3 10">2.4.1.25</ecNumber>
    </recommendedName>
    <alternativeName>
        <fullName evidence="8 10">Amylomaltase</fullName>
    </alternativeName>
    <alternativeName>
        <fullName evidence="9 10">Disproportionating enzyme</fullName>
    </alternativeName>
</protein>
<dbReference type="Pfam" id="PF02446">
    <property type="entry name" value="Glyco_hydro_77"/>
    <property type="match status" value="1"/>
</dbReference>
<dbReference type="NCBIfam" id="TIGR00217">
    <property type="entry name" value="malQ"/>
    <property type="match status" value="1"/>
</dbReference>
<evidence type="ECO:0000256" key="10">
    <source>
        <dbReference type="RuleBase" id="RU361207"/>
    </source>
</evidence>
<evidence type="ECO:0000256" key="4">
    <source>
        <dbReference type="ARBA" id="ARBA00020295"/>
    </source>
</evidence>
<evidence type="ECO:0000256" key="3">
    <source>
        <dbReference type="ARBA" id="ARBA00012560"/>
    </source>
</evidence>
<evidence type="ECO:0000313" key="11">
    <source>
        <dbReference type="EMBL" id="MDW2798385.1"/>
    </source>
</evidence>
<dbReference type="Proteomes" id="UP001276854">
    <property type="component" value="Unassembled WGS sequence"/>
</dbReference>
<keyword evidence="5 10" id="KW-0328">Glycosyltransferase</keyword>
<dbReference type="Gene3D" id="3.20.20.80">
    <property type="entry name" value="Glycosidases"/>
    <property type="match status" value="1"/>
</dbReference>
<keyword evidence="6 10" id="KW-0808">Transferase</keyword>
<dbReference type="SUPFAM" id="SSF51445">
    <property type="entry name" value="(Trans)glycosidases"/>
    <property type="match status" value="1"/>
</dbReference>
<keyword evidence="12" id="KW-1185">Reference proteome</keyword>
<dbReference type="NCBIfam" id="NF011080">
    <property type="entry name" value="PRK14508.1-3"/>
    <property type="match status" value="1"/>
</dbReference>
<evidence type="ECO:0000256" key="8">
    <source>
        <dbReference type="ARBA" id="ARBA00031423"/>
    </source>
</evidence>